<dbReference type="SUPFAM" id="SSF51445">
    <property type="entry name" value="(Trans)glycosidases"/>
    <property type="match status" value="1"/>
</dbReference>
<comment type="caution">
    <text evidence="4">The sequence shown here is derived from an EMBL/GenBank/DDBJ whole genome shotgun (WGS) entry which is preliminary data.</text>
</comment>
<evidence type="ECO:0000256" key="2">
    <source>
        <dbReference type="SAM" id="SignalP"/>
    </source>
</evidence>
<dbReference type="RefSeq" id="WP_341611161.1">
    <property type="nucleotide sequence ID" value="NZ_JBBWSC010000001.1"/>
</dbReference>
<dbReference type="InterPro" id="IPR025275">
    <property type="entry name" value="DUF4015"/>
</dbReference>
<evidence type="ECO:0000313" key="4">
    <source>
        <dbReference type="EMBL" id="MEL0537474.1"/>
    </source>
</evidence>
<feature type="chain" id="PRO_5047496543" evidence="2">
    <location>
        <begin position="20"/>
        <end position="402"/>
    </location>
</feature>
<proteinExistence type="predicted"/>
<dbReference type="GO" id="GO:0016787">
    <property type="term" value="F:hydrolase activity"/>
    <property type="evidence" value="ECO:0007669"/>
    <property type="project" value="UniProtKB-KW"/>
</dbReference>
<feature type="compositionally biased region" description="Basic and acidic residues" evidence="1">
    <location>
        <begin position="41"/>
        <end position="50"/>
    </location>
</feature>
<dbReference type="Gene3D" id="3.20.20.80">
    <property type="entry name" value="Glycosidases"/>
    <property type="match status" value="1"/>
</dbReference>
<dbReference type="InterPro" id="IPR017853">
    <property type="entry name" value="GH"/>
</dbReference>
<dbReference type="Pfam" id="PF13200">
    <property type="entry name" value="DUF4015"/>
    <property type="match status" value="1"/>
</dbReference>
<name>A0ABU9EVG4_9STAP</name>
<accession>A0ABU9EVG4</accession>
<organism evidence="4 5">
    <name type="scientific">Staphylococcus debuckii</name>
    <dbReference type="NCBI Taxonomy" id="2044912"/>
    <lineage>
        <taxon>Bacteria</taxon>
        <taxon>Bacillati</taxon>
        <taxon>Bacillota</taxon>
        <taxon>Bacilli</taxon>
        <taxon>Bacillales</taxon>
        <taxon>Staphylococcaceae</taxon>
        <taxon>Staphylococcus</taxon>
    </lineage>
</organism>
<keyword evidence="5" id="KW-1185">Reference proteome</keyword>
<keyword evidence="4" id="KW-0378">Hydrolase</keyword>
<reference evidence="4 5" key="1">
    <citation type="submission" date="2024-04" db="EMBL/GenBank/DDBJ databases">
        <title>Staphylococcus debuckii a clinical isolate.</title>
        <authorList>
            <person name="Magnan C."/>
            <person name="Plumet L."/>
            <person name="Morsli M."/>
            <person name="Molle V."/>
            <person name="Lavigne J.-P."/>
        </authorList>
    </citation>
    <scope>NUCLEOTIDE SEQUENCE [LARGE SCALE GENOMIC DNA]</scope>
    <source>
        <strain evidence="4 5">NSD001</strain>
    </source>
</reference>
<keyword evidence="2" id="KW-0732">Signal</keyword>
<dbReference type="Proteomes" id="UP001380601">
    <property type="component" value="Unassembled WGS sequence"/>
</dbReference>
<feature type="region of interest" description="Disordered" evidence="1">
    <location>
        <begin position="19"/>
        <end position="50"/>
    </location>
</feature>
<evidence type="ECO:0000256" key="1">
    <source>
        <dbReference type="SAM" id="MobiDB-lite"/>
    </source>
</evidence>
<dbReference type="PROSITE" id="PS51257">
    <property type="entry name" value="PROKAR_LIPOPROTEIN"/>
    <property type="match status" value="1"/>
</dbReference>
<feature type="signal peptide" evidence="2">
    <location>
        <begin position="1"/>
        <end position="19"/>
    </location>
</feature>
<feature type="domain" description="DUF4015" evidence="3">
    <location>
        <begin position="59"/>
        <end position="383"/>
    </location>
</feature>
<dbReference type="EMBL" id="JBBWSC010000001">
    <property type="protein sequence ID" value="MEL0537474.1"/>
    <property type="molecule type" value="Genomic_DNA"/>
</dbReference>
<sequence>MKRMLTVVAASTLILTACGSSDSTSEDKQNKQSANHKQSKQQKDQQKDKIKYPKDGVKGIYVTPGSLQGEKFDELIKFINETELNAMVIDVKDDSGNITMDLNSDNKLIQKNTTEMVNLKKLMKTLKKNNIYPIARVVTFKDSRLAEEHPEWSFKEQNGQVWESDGGDKFLNPFSKQVWNYDIDVAKAAAKAGFREVQFDYVRFPEGFENMDKHLKYTNGNYKGDDMNHTQQRVDTISNFLKTARKEIHPLDAQISADVFGYSATVEEAPGIGQSFPKIAENVDVISSMIYPSHWNPGDFGIEHPDLEPYKTVDNYLDKEEAVLKKTGKQHPKTRPWLQDFTASYLGEGNYKEYDSKEVSEQIQALRNHGIHEFLLWDASGDYTKGVDYTPEKSQKQSDKTQ</sequence>
<evidence type="ECO:0000313" key="5">
    <source>
        <dbReference type="Proteomes" id="UP001380601"/>
    </source>
</evidence>
<protein>
    <submittedName>
        <fullName evidence="4">Glycoside hydrolase</fullName>
    </submittedName>
</protein>
<evidence type="ECO:0000259" key="3">
    <source>
        <dbReference type="Pfam" id="PF13200"/>
    </source>
</evidence>
<gene>
    <name evidence="4" type="ORF">AADA34_01885</name>
</gene>